<evidence type="ECO:0000313" key="3">
    <source>
        <dbReference type="Proteomes" id="UP001501020"/>
    </source>
</evidence>
<dbReference type="PANTHER" id="PTHR16222:SF12">
    <property type="entry name" value="ADP-RIBOSYLGLYCOHYDROLASE-RELATED"/>
    <property type="match status" value="1"/>
</dbReference>
<dbReference type="EMBL" id="BAAAMR010000135">
    <property type="protein sequence ID" value="GAA2166409.1"/>
    <property type="molecule type" value="Genomic_DNA"/>
</dbReference>
<dbReference type="InterPro" id="IPR050792">
    <property type="entry name" value="ADP-ribosylglycohydrolase"/>
</dbReference>
<dbReference type="Pfam" id="PF03747">
    <property type="entry name" value="ADP_ribosyl_GH"/>
    <property type="match status" value="1"/>
</dbReference>
<gene>
    <name evidence="2" type="ORF">GCM10009727_85970</name>
</gene>
<organism evidence="2 3">
    <name type="scientific">Actinomadura napierensis</name>
    <dbReference type="NCBI Taxonomy" id="267854"/>
    <lineage>
        <taxon>Bacteria</taxon>
        <taxon>Bacillati</taxon>
        <taxon>Actinomycetota</taxon>
        <taxon>Actinomycetes</taxon>
        <taxon>Streptosporangiales</taxon>
        <taxon>Thermomonosporaceae</taxon>
        <taxon>Actinomadura</taxon>
    </lineage>
</organism>
<accession>A0ABN3AFX7</accession>
<dbReference type="PANTHER" id="PTHR16222">
    <property type="entry name" value="ADP-RIBOSYLGLYCOHYDROLASE"/>
    <property type="match status" value="1"/>
</dbReference>
<dbReference type="Proteomes" id="UP001501020">
    <property type="component" value="Unassembled WGS sequence"/>
</dbReference>
<dbReference type="RefSeq" id="WP_344282074.1">
    <property type="nucleotide sequence ID" value="NZ_BAAAMR010000135.1"/>
</dbReference>
<dbReference type="InterPro" id="IPR036705">
    <property type="entry name" value="Ribosyl_crysJ1_sf"/>
</dbReference>
<dbReference type="InterPro" id="IPR005502">
    <property type="entry name" value="Ribosyl_crysJ1"/>
</dbReference>
<proteinExistence type="predicted"/>
<feature type="compositionally biased region" description="Polar residues" evidence="1">
    <location>
        <begin position="298"/>
        <end position="309"/>
    </location>
</feature>
<comment type="caution">
    <text evidence="2">The sequence shown here is derived from an EMBL/GenBank/DDBJ whole genome shotgun (WGS) entry which is preliminary data.</text>
</comment>
<sequence>MNDDPRGLAQTPERAAALMHASLAGLSVGDAFGDQFFMLTNRRLTAADLPSPPWEWSDDTEMACSVVACLHDHGRVDQDVLATSFATRMDTGRRYGAGALELLERIRDGHPWRVASVESFGGNGSFGNGAAMRVAPLGAYYTGDPARAAVEAALQAEITHAHTEGIAGAVAVAVAASLAATDTAGDVIEAALDHVPGTYVRRGLQRARSLKKATPEQAAQALGNGSRITAQDTVPFAFWAATRHLDDYPAGVRACVTAGGTWTPPPRSSAASSPPGRGSTASHQTGSTPANPSPDGWRTTQQLDISDST</sequence>
<keyword evidence="3" id="KW-1185">Reference proteome</keyword>
<feature type="compositionally biased region" description="Low complexity" evidence="1">
    <location>
        <begin position="268"/>
        <end position="282"/>
    </location>
</feature>
<protein>
    <submittedName>
        <fullName evidence="2">ADP-ribosylglycohydrolase family protein</fullName>
    </submittedName>
</protein>
<dbReference type="SUPFAM" id="SSF101478">
    <property type="entry name" value="ADP-ribosylglycohydrolase"/>
    <property type="match status" value="1"/>
</dbReference>
<name>A0ABN3AFX7_9ACTN</name>
<evidence type="ECO:0000313" key="2">
    <source>
        <dbReference type="EMBL" id="GAA2166409.1"/>
    </source>
</evidence>
<dbReference type="Gene3D" id="1.10.4080.10">
    <property type="entry name" value="ADP-ribosylation/Crystallin J1"/>
    <property type="match status" value="1"/>
</dbReference>
<reference evidence="2 3" key="1">
    <citation type="journal article" date="2019" name="Int. J. Syst. Evol. Microbiol.">
        <title>The Global Catalogue of Microorganisms (GCM) 10K type strain sequencing project: providing services to taxonomists for standard genome sequencing and annotation.</title>
        <authorList>
            <consortium name="The Broad Institute Genomics Platform"/>
            <consortium name="The Broad Institute Genome Sequencing Center for Infectious Disease"/>
            <person name="Wu L."/>
            <person name="Ma J."/>
        </authorList>
    </citation>
    <scope>NUCLEOTIDE SEQUENCE [LARGE SCALE GENOMIC DNA]</scope>
    <source>
        <strain evidence="2 3">JCM 13850</strain>
    </source>
</reference>
<evidence type="ECO:0000256" key="1">
    <source>
        <dbReference type="SAM" id="MobiDB-lite"/>
    </source>
</evidence>
<feature type="region of interest" description="Disordered" evidence="1">
    <location>
        <begin position="259"/>
        <end position="309"/>
    </location>
</feature>